<sequence length="186" mass="22431">MSREQLLEEIESLDAKLTDLILEYWKQFGHFGTWQFWFNVVFFFVPLIFTLFFIDRKNIFRICFYGYSFHVMFVYLDVFLTRFNYWDHPYFMVPYIPVSIPVDGSVVPVAFMFAYQISTNRNCNFYILMFITSVLITTIAFIWHKLGLLLFYKGMNIFHIFLLDVGMAILAYWFTNLFVKMNQSVK</sequence>
<proteinExistence type="predicted"/>
<feature type="transmembrane region" description="Helical" evidence="1">
    <location>
        <begin position="125"/>
        <end position="144"/>
    </location>
</feature>
<comment type="caution">
    <text evidence="2">The sequence shown here is derived from an EMBL/GenBank/DDBJ whole genome shotgun (WGS) entry which is preliminary data.</text>
</comment>
<protein>
    <submittedName>
        <fullName evidence="2">Uncharacterized protein</fullName>
    </submittedName>
</protein>
<evidence type="ECO:0000313" key="2">
    <source>
        <dbReference type="EMBL" id="MFD2212574.1"/>
    </source>
</evidence>
<dbReference type="Proteomes" id="UP001597318">
    <property type="component" value="Unassembled WGS sequence"/>
</dbReference>
<gene>
    <name evidence="2" type="ORF">ACFSKK_02475</name>
</gene>
<accession>A0ABW5BSQ7</accession>
<keyword evidence="1" id="KW-0812">Transmembrane</keyword>
<evidence type="ECO:0000256" key="1">
    <source>
        <dbReference type="SAM" id="Phobius"/>
    </source>
</evidence>
<organism evidence="2 3">
    <name type="scientific">Metabacillus endolithicus</name>
    <dbReference type="NCBI Taxonomy" id="1535204"/>
    <lineage>
        <taxon>Bacteria</taxon>
        <taxon>Bacillati</taxon>
        <taxon>Bacillota</taxon>
        <taxon>Bacilli</taxon>
        <taxon>Bacillales</taxon>
        <taxon>Bacillaceae</taxon>
        <taxon>Metabacillus</taxon>
    </lineage>
</organism>
<keyword evidence="1" id="KW-1133">Transmembrane helix</keyword>
<keyword evidence="1" id="KW-0472">Membrane</keyword>
<feature type="transmembrane region" description="Helical" evidence="1">
    <location>
        <begin position="92"/>
        <end position="113"/>
    </location>
</feature>
<dbReference type="RefSeq" id="WP_247342175.1">
    <property type="nucleotide sequence ID" value="NZ_CP095550.1"/>
</dbReference>
<reference evidence="3" key="1">
    <citation type="journal article" date="2019" name="Int. J. Syst. Evol. Microbiol.">
        <title>The Global Catalogue of Microorganisms (GCM) 10K type strain sequencing project: providing services to taxonomists for standard genome sequencing and annotation.</title>
        <authorList>
            <consortium name="The Broad Institute Genomics Platform"/>
            <consortium name="The Broad Institute Genome Sequencing Center for Infectious Disease"/>
            <person name="Wu L."/>
            <person name="Ma J."/>
        </authorList>
    </citation>
    <scope>NUCLEOTIDE SEQUENCE [LARGE SCALE GENOMIC DNA]</scope>
    <source>
        <strain evidence="3">CGMCC 1.15474</strain>
    </source>
</reference>
<feature type="transmembrane region" description="Helical" evidence="1">
    <location>
        <begin position="62"/>
        <end position="80"/>
    </location>
</feature>
<feature type="transmembrane region" description="Helical" evidence="1">
    <location>
        <begin position="156"/>
        <end position="179"/>
    </location>
</feature>
<name>A0ABW5BSQ7_9BACI</name>
<dbReference type="EMBL" id="JBHUIK010000001">
    <property type="protein sequence ID" value="MFD2212574.1"/>
    <property type="molecule type" value="Genomic_DNA"/>
</dbReference>
<feature type="transmembrane region" description="Helical" evidence="1">
    <location>
        <begin position="34"/>
        <end position="55"/>
    </location>
</feature>
<evidence type="ECO:0000313" key="3">
    <source>
        <dbReference type="Proteomes" id="UP001597318"/>
    </source>
</evidence>
<keyword evidence="3" id="KW-1185">Reference proteome</keyword>